<dbReference type="GO" id="GO:0050660">
    <property type="term" value="F:flavin adenine dinucleotide binding"/>
    <property type="evidence" value="ECO:0007669"/>
    <property type="project" value="InterPro"/>
</dbReference>
<dbReference type="PANTHER" id="PTHR34934">
    <property type="entry name" value="FLAVIN-DEPENDENT THYMIDYLATE SYNTHASE"/>
    <property type="match status" value="1"/>
</dbReference>
<dbReference type="Gene3D" id="3.30.1360.170">
    <property type="match status" value="1"/>
</dbReference>
<dbReference type="NCBIfam" id="TIGR02170">
    <property type="entry name" value="thyX"/>
    <property type="match status" value="1"/>
</dbReference>
<dbReference type="CDD" id="cd20175">
    <property type="entry name" value="ThyX"/>
    <property type="match status" value="1"/>
</dbReference>
<dbReference type="GO" id="GO:0070402">
    <property type="term" value="F:NADPH binding"/>
    <property type="evidence" value="ECO:0007669"/>
    <property type="project" value="TreeGrafter"/>
</dbReference>
<accession>A0A6J5M3X8</accession>
<gene>
    <name evidence="1" type="ORF">UFOVP401_6</name>
</gene>
<organism evidence="1">
    <name type="scientific">uncultured Caudovirales phage</name>
    <dbReference type="NCBI Taxonomy" id="2100421"/>
    <lineage>
        <taxon>Viruses</taxon>
        <taxon>Duplodnaviria</taxon>
        <taxon>Heunggongvirae</taxon>
        <taxon>Uroviricota</taxon>
        <taxon>Caudoviricetes</taxon>
        <taxon>Peduoviridae</taxon>
        <taxon>Maltschvirus</taxon>
        <taxon>Maltschvirus maltsch</taxon>
    </lineage>
</organism>
<dbReference type="GO" id="GO:0050797">
    <property type="term" value="F:thymidylate synthase (FAD) activity"/>
    <property type="evidence" value="ECO:0007669"/>
    <property type="project" value="InterPro"/>
</dbReference>
<dbReference type="SUPFAM" id="SSF69796">
    <property type="entry name" value="Thymidylate synthase-complementing protein Thy1"/>
    <property type="match status" value="1"/>
</dbReference>
<name>A0A6J5M3X8_9CAUD</name>
<dbReference type="PANTHER" id="PTHR34934:SF1">
    <property type="entry name" value="FLAVIN-DEPENDENT THYMIDYLATE SYNTHASE"/>
    <property type="match status" value="1"/>
</dbReference>
<dbReference type="InterPro" id="IPR003669">
    <property type="entry name" value="Thymidylate_synthase_ThyX"/>
</dbReference>
<reference evidence="1" key="1">
    <citation type="submission" date="2020-04" db="EMBL/GenBank/DDBJ databases">
        <authorList>
            <person name="Chiriac C."/>
            <person name="Salcher M."/>
            <person name="Ghai R."/>
            <person name="Kavagutti S V."/>
        </authorList>
    </citation>
    <scope>NUCLEOTIDE SEQUENCE</scope>
</reference>
<proteinExistence type="predicted"/>
<dbReference type="GO" id="GO:0004799">
    <property type="term" value="F:thymidylate synthase activity"/>
    <property type="evidence" value="ECO:0007669"/>
    <property type="project" value="TreeGrafter"/>
</dbReference>
<sequence length="212" mass="24577">MSVFLLEFMGNDESVVNAARVSFDKEAAHYTDDQNRSLLDYLARHNHWSPFAHTCLKFRIKAPIFVARQLAKHQVGLVWNEVSRRYVKTDIDMWRPDRAFRKAAPNVKQGSSEELVNNPVLISDYIYAVELAKRTYENLLSQGVCAEQARAVLPQAMYTEWIWTGSLLAFHRVVTQRTHRTAQQETQEIAYGIAKNCYEYFPAAWQALERYA</sequence>
<dbReference type="PROSITE" id="PS51331">
    <property type="entry name" value="THYX"/>
    <property type="match status" value="1"/>
</dbReference>
<dbReference type="EMBL" id="LR796384">
    <property type="protein sequence ID" value="CAB4140891.1"/>
    <property type="molecule type" value="Genomic_DNA"/>
</dbReference>
<dbReference type="InterPro" id="IPR036098">
    <property type="entry name" value="Thymidylate_synthase_ThyX_sf"/>
</dbReference>
<protein>
    <submittedName>
        <fullName evidence="1">THY1 Predicted alternative thymidylate synthase</fullName>
    </submittedName>
</protein>
<dbReference type="GO" id="GO:0006231">
    <property type="term" value="P:dTMP biosynthetic process"/>
    <property type="evidence" value="ECO:0007669"/>
    <property type="project" value="InterPro"/>
</dbReference>
<evidence type="ECO:0000313" key="1">
    <source>
        <dbReference type="EMBL" id="CAB4140891.1"/>
    </source>
</evidence>
<dbReference type="Pfam" id="PF02511">
    <property type="entry name" value="Thy1"/>
    <property type="match status" value="1"/>
</dbReference>